<dbReference type="InterPro" id="IPR000182">
    <property type="entry name" value="GNAT_dom"/>
</dbReference>
<evidence type="ECO:0000259" key="3">
    <source>
        <dbReference type="PROSITE" id="PS51186"/>
    </source>
</evidence>
<sequence length="196" mass="22206">MADTSVIKRTYPWQTTISELEITFRLMEASDRDGILTFARSLPDHDLLFLRFDITDSKVIDEWVENIDKGRTITVIAEGGGEIIGYASLHRDDVTWRRHVGEIRVMLKPDLRGFGLGKIMANEVFAIAKDLGLQKVMVQMTTDQRGARGMVESLGFQPEALLADFVMARDGRTYDLLIMSYDVTGFSDTAETRPRR</sequence>
<keyword evidence="1" id="KW-0808">Transferase</keyword>
<proteinExistence type="predicted"/>
<dbReference type="PROSITE" id="PS51186">
    <property type="entry name" value="GNAT"/>
    <property type="match status" value="1"/>
</dbReference>
<dbReference type="PANTHER" id="PTHR43877">
    <property type="entry name" value="AMINOALKYLPHOSPHONATE N-ACETYLTRANSFERASE-RELATED-RELATED"/>
    <property type="match status" value="1"/>
</dbReference>
<dbReference type="AlphaFoldDB" id="A0A0F9K1F4"/>
<name>A0A0F9K1F4_9ZZZZ</name>
<comment type="caution">
    <text evidence="4">The sequence shown here is derived from an EMBL/GenBank/DDBJ whole genome shotgun (WGS) entry which is preliminary data.</text>
</comment>
<dbReference type="InterPro" id="IPR050832">
    <property type="entry name" value="Bact_Acetyltransf"/>
</dbReference>
<protein>
    <recommendedName>
        <fullName evidence="3">N-acetyltransferase domain-containing protein</fullName>
    </recommendedName>
</protein>
<feature type="domain" description="N-acetyltransferase" evidence="3">
    <location>
        <begin position="22"/>
        <end position="184"/>
    </location>
</feature>
<accession>A0A0F9K1F4</accession>
<gene>
    <name evidence="4" type="ORF">LCGC14_1690370</name>
</gene>
<dbReference type="Pfam" id="PF00583">
    <property type="entry name" value="Acetyltransf_1"/>
    <property type="match status" value="1"/>
</dbReference>
<keyword evidence="2" id="KW-0012">Acyltransferase</keyword>
<dbReference type="Gene3D" id="3.40.630.30">
    <property type="match status" value="1"/>
</dbReference>
<dbReference type="EMBL" id="LAZR01014778">
    <property type="protein sequence ID" value="KKM15988.1"/>
    <property type="molecule type" value="Genomic_DNA"/>
</dbReference>
<evidence type="ECO:0000313" key="4">
    <source>
        <dbReference type="EMBL" id="KKM15988.1"/>
    </source>
</evidence>
<organism evidence="4">
    <name type="scientific">marine sediment metagenome</name>
    <dbReference type="NCBI Taxonomy" id="412755"/>
    <lineage>
        <taxon>unclassified sequences</taxon>
        <taxon>metagenomes</taxon>
        <taxon>ecological metagenomes</taxon>
    </lineage>
</organism>
<dbReference type="GO" id="GO:0016747">
    <property type="term" value="F:acyltransferase activity, transferring groups other than amino-acyl groups"/>
    <property type="evidence" value="ECO:0007669"/>
    <property type="project" value="InterPro"/>
</dbReference>
<dbReference type="CDD" id="cd04301">
    <property type="entry name" value="NAT_SF"/>
    <property type="match status" value="1"/>
</dbReference>
<evidence type="ECO:0000256" key="1">
    <source>
        <dbReference type="ARBA" id="ARBA00022679"/>
    </source>
</evidence>
<dbReference type="SUPFAM" id="SSF55729">
    <property type="entry name" value="Acyl-CoA N-acyltransferases (Nat)"/>
    <property type="match status" value="1"/>
</dbReference>
<dbReference type="InterPro" id="IPR016181">
    <property type="entry name" value="Acyl_CoA_acyltransferase"/>
</dbReference>
<reference evidence="4" key="1">
    <citation type="journal article" date="2015" name="Nature">
        <title>Complex archaea that bridge the gap between prokaryotes and eukaryotes.</title>
        <authorList>
            <person name="Spang A."/>
            <person name="Saw J.H."/>
            <person name="Jorgensen S.L."/>
            <person name="Zaremba-Niedzwiedzka K."/>
            <person name="Martijn J."/>
            <person name="Lind A.E."/>
            <person name="van Eijk R."/>
            <person name="Schleper C."/>
            <person name="Guy L."/>
            <person name="Ettema T.J."/>
        </authorList>
    </citation>
    <scope>NUCLEOTIDE SEQUENCE</scope>
</reference>
<dbReference type="PANTHER" id="PTHR43877:SF1">
    <property type="entry name" value="ACETYLTRANSFERASE"/>
    <property type="match status" value="1"/>
</dbReference>
<evidence type="ECO:0000256" key="2">
    <source>
        <dbReference type="ARBA" id="ARBA00023315"/>
    </source>
</evidence>